<dbReference type="InterPro" id="IPR051043">
    <property type="entry name" value="Sulfatase_Mod_Factor_Kinase"/>
</dbReference>
<accession>A0A157PZV8</accession>
<feature type="coiled-coil region" evidence="1">
    <location>
        <begin position="355"/>
        <end position="382"/>
    </location>
</feature>
<evidence type="ECO:0000313" key="3">
    <source>
        <dbReference type="EMBL" id="SAI39087.1"/>
    </source>
</evidence>
<evidence type="ECO:0000259" key="2">
    <source>
        <dbReference type="Pfam" id="PF03781"/>
    </source>
</evidence>
<name>A0A157PZV8_9BORD</name>
<dbReference type="PANTHER" id="PTHR23150:SF19">
    <property type="entry name" value="FORMYLGLYCINE-GENERATING ENZYME"/>
    <property type="match status" value="1"/>
</dbReference>
<dbReference type="InterPro" id="IPR005532">
    <property type="entry name" value="SUMF_dom"/>
</dbReference>
<gene>
    <name evidence="3" type="ORF">SAMEA1982600_03044</name>
</gene>
<keyword evidence="3" id="KW-0449">Lipoprotein</keyword>
<dbReference type="InterPro" id="IPR042095">
    <property type="entry name" value="SUMF_sf"/>
</dbReference>
<dbReference type="SUPFAM" id="SSF56436">
    <property type="entry name" value="C-type lectin-like"/>
    <property type="match status" value="1"/>
</dbReference>
<sequence>MVLGACLGATGVHAAPKWDERYYNPKPSDGDVVFPLPCDGALVFRKVTVSTAGPLDDKAITVGHETDVFPFVEQRRPAHIAGSFTDQGKKSAPRYFLIAKYELNTLQYQALQTLEGAGAQACPTPSRTLQLPITGISWFEAMQAANVYSVWLRQQQKNVLPKEDGVTGFVRLPTEIEWEFAARGGESVDTAAFSESRYPMDGALTDFEWYAGAQSSNGKVQLPGLLKPNPLGLHDMLGNVGEMTLDAFRLNKLDRQHGGTGAYVIRGGDFRKPEADIRASARREGNYYSEDGEQKEKNVGVRWVVAAPELTSRERIQQLEKSWSALGSGQVSGEAGGKGKSAVQELGDLAGKVEDQKLKDQLKDLEGKLRASNQLQEEARDQAIRASLNLGAFLCTKLRDDGRYVDYVKKTYDDLCTASPSTNECTVYKANLEKRQYELSETTQYYASSLVDAATLYGKESITRQVPVITGILAGNAKLKGLTPYLDVYWGHQQKYLQSWKVEKDRWLAGCIAAVKN</sequence>
<dbReference type="GO" id="GO:0120147">
    <property type="term" value="F:formylglycine-generating oxidase activity"/>
    <property type="evidence" value="ECO:0007669"/>
    <property type="project" value="TreeGrafter"/>
</dbReference>
<organism evidence="3 4">
    <name type="scientific">Bordetella ansorpii</name>
    <dbReference type="NCBI Taxonomy" id="288768"/>
    <lineage>
        <taxon>Bacteria</taxon>
        <taxon>Pseudomonadati</taxon>
        <taxon>Pseudomonadota</taxon>
        <taxon>Betaproteobacteria</taxon>
        <taxon>Burkholderiales</taxon>
        <taxon>Alcaligenaceae</taxon>
        <taxon>Bordetella</taxon>
    </lineage>
</organism>
<dbReference type="OrthoDB" id="9768004at2"/>
<evidence type="ECO:0000313" key="4">
    <source>
        <dbReference type="Proteomes" id="UP000077037"/>
    </source>
</evidence>
<dbReference type="PANTHER" id="PTHR23150">
    <property type="entry name" value="SULFATASE MODIFYING FACTOR 1, 2"/>
    <property type="match status" value="1"/>
</dbReference>
<reference evidence="3 4" key="1">
    <citation type="submission" date="2016-03" db="EMBL/GenBank/DDBJ databases">
        <authorList>
            <consortium name="Pathogen Informatics"/>
        </authorList>
    </citation>
    <scope>NUCLEOTIDE SEQUENCE [LARGE SCALE GENOMIC DNA]</scope>
    <source>
        <strain evidence="3 4">NCTC13364</strain>
    </source>
</reference>
<evidence type="ECO:0000256" key="1">
    <source>
        <dbReference type="SAM" id="Coils"/>
    </source>
</evidence>
<proteinExistence type="predicted"/>
<dbReference type="Gene3D" id="3.90.1580.10">
    <property type="entry name" value="paralog of FGE (formylglycine-generating enzyme)"/>
    <property type="match status" value="1"/>
</dbReference>
<keyword evidence="1" id="KW-0175">Coiled coil</keyword>
<dbReference type="EMBL" id="FKBS01000017">
    <property type="protein sequence ID" value="SAI39087.1"/>
    <property type="molecule type" value="Genomic_DNA"/>
</dbReference>
<dbReference type="AlphaFoldDB" id="A0A157PZV8"/>
<feature type="domain" description="Sulfatase-modifying factor enzyme-like" evidence="2">
    <location>
        <begin position="94"/>
        <end position="304"/>
    </location>
</feature>
<protein>
    <submittedName>
        <fullName evidence="3">Gliding motility-associated lipoprotein GldK</fullName>
    </submittedName>
</protein>
<dbReference type="Proteomes" id="UP000077037">
    <property type="component" value="Unassembled WGS sequence"/>
</dbReference>
<dbReference type="Pfam" id="PF03781">
    <property type="entry name" value="FGE-sulfatase"/>
    <property type="match status" value="1"/>
</dbReference>
<dbReference type="InterPro" id="IPR016187">
    <property type="entry name" value="CTDL_fold"/>
</dbReference>